<dbReference type="PANTHER" id="PTHR12221:SF6">
    <property type="entry name" value="PESCADILLO HOMOLOG"/>
    <property type="match status" value="1"/>
</dbReference>
<dbReference type="GO" id="GO:0070545">
    <property type="term" value="C:PeBoW complex"/>
    <property type="evidence" value="ECO:0007669"/>
    <property type="project" value="TreeGrafter"/>
</dbReference>
<organism evidence="2">
    <name type="scientific">Tanacetum cinerariifolium</name>
    <name type="common">Dalmatian daisy</name>
    <name type="synonym">Chrysanthemum cinerariifolium</name>
    <dbReference type="NCBI Taxonomy" id="118510"/>
    <lineage>
        <taxon>Eukaryota</taxon>
        <taxon>Viridiplantae</taxon>
        <taxon>Streptophyta</taxon>
        <taxon>Embryophyta</taxon>
        <taxon>Tracheophyta</taxon>
        <taxon>Spermatophyta</taxon>
        <taxon>Magnoliopsida</taxon>
        <taxon>eudicotyledons</taxon>
        <taxon>Gunneridae</taxon>
        <taxon>Pentapetalae</taxon>
        <taxon>asterids</taxon>
        <taxon>campanulids</taxon>
        <taxon>Asterales</taxon>
        <taxon>Asteraceae</taxon>
        <taxon>Asteroideae</taxon>
        <taxon>Anthemideae</taxon>
        <taxon>Anthemidinae</taxon>
        <taxon>Tanacetum</taxon>
    </lineage>
</organism>
<reference evidence="2" key="1">
    <citation type="journal article" date="2019" name="Sci. Rep.">
        <title>Draft genome of Tanacetum cinerariifolium, the natural source of mosquito coil.</title>
        <authorList>
            <person name="Yamashiro T."/>
            <person name="Shiraishi A."/>
            <person name="Satake H."/>
            <person name="Nakayama K."/>
        </authorList>
    </citation>
    <scope>NUCLEOTIDE SEQUENCE</scope>
</reference>
<dbReference type="EMBL" id="BKCJ010000949">
    <property type="protein sequence ID" value="GEU37599.1"/>
    <property type="molecule type" value="Genomic_DNA"/>
</dbReference>
<dbReference type="GO" id="GO:0000463">
    <property type="term" value="P:maturation of LSU-rRNA from tricistronic rRNA transcript (SSU-rRNA, 5.8S rRNA, LSU-rRNA)"/>
    <property type="evidence" value="ECO:0007669"/>
    <property type="project" value="TreeGrafter"/>
</dbReference>
<comment type="subcellular location">
    <subcellularLocation>
        <location evidence="1">Nucleus</location>
    </subcellularLocation>
</comment>
<name>A0A6L2JLS0_TANCI</name>
<evidence type="ECO:0000313" key="2">
    <source>
        <dbReference type="EMBL" id="GEU37599.1"/>
    </source>
</evidence>
<accession>A0A6L2JLS0</accession>
<dbReference type="AlphaFoldDB" id="A0A6L2JLS0"/>
<evidence type="ECO:0000256" key="1">
    <source>
        <dbReference type="ARBA" id="ARBA00004123"/>
    </source>
</evidence>
<comment type="caution">
    <text evidence="2">The sequence shown here is derived from an EMBL/GenBank/DDBJ whole genome shotgun (WGS) entry which is preliminary data.</text>
</comment>
<protein>
    <submittedName>
        <fullName evidence="2">Pescadillo homolog</fullName>
    </submittedName>
</protein>
<dbReference type="PANTHER" id="PTHR12221">
    <property type="entry name" value="PESCADILLO - RELATED"/>
    <property type="match status" value="1"/>
</dbReference>
<proteinExistence type="predicted"/>
<dbReference type="InterPro" id="IPR010613">
    <property type="entry name" value="PES"/>
</dbReference>
<dbReference type="GO" id="GO:0003723">
    <property type="term" value="F:RNA binding"/>
    <property type="evidence" value="ECO:0007669"/>
    <property type="project" value="TreeGrafter"/>
</dbReference>
<feature type="non-terminal residue" evidence="2">
    <location>
        <position position="1"/>
    </location>
</feature>
<sequence length="494" mass="57459">DYASWDLGQMHMVRSGCSFGTVPVCVRVQEIVWGSKFQELDYFEKMNSLDLMQKARVKSEVEGDENSKFFHGLINSRRKSQSIHGIMHGGVWLSDPKDIKEAFLNFYKKKYSCHDSQVSFPSFMLAHRLNTSDQDLLEAVVSMEEIKTAVWDCGSNKAPDIDSISCMVCNGHVESNDHIFFTCDTAVAIWNLVRSWIDLPLPSFLSCEDWKNWFNSWHVFKDKKSRIYSIFAATCWTLWRFRNNITFNSHSMRKCDIFDFIRSVSFSWLKYRGNYVSSKAFSLGIRKRRLSKKNKDLAERLLTRKPTYTLDILIPERYPMFIDALRDLDYCLTMVYLFLHYLLSRGKVFSQSESIIVEGARDHSSQTYFIVRLTLLDFVNFKLYESINLKYLPILDPRLKDLAADLYALTRYVDAQDRPSGTNDEESEHSLAQLQDQLPSNEPGALMNLVVNAAFVSEDDEETRVCKSLFQNKTFFLGRELGDKRRGYNMSYQI</sequence>
<dbReference type="Pfam" id="PF06732">
    <property type="entry name" value="Pescadillo_N"/>
    <property type="match status" value="1"/>
</dbReference>
<gene>
    <name evidence="2" type="ORF">Tci_009577</name>
</gene>